<dbReference type="OrthoDB" id="5244108at2"/>
<proteinExistence type="inferred from homology"/>
<evidence type="ECO:0000256" key="1">
    <source>
        <dbReference type="PIRNR" id="PIRNR006386"/>
    </source>
</evidence>
<name>A0A1M6BV25_9RHOB</name>
<dbReference type="CDD" id="cd03022">
    <property type="entry name" value="DsbA_HCCA_Iso"/>
    <property type="match status" value="1"/>
</dbReference>
<reference evidence="4 5" key="1">
    <citation type="submission" date="2016-11" db="EMBL/GenBank/DDBJ databases">
        <authorList>
            <person name="Jaros S."/>
            <person name="Januszkiewicz K."/>
            <person name="Wedrychowicz H."/>
        </authorList>
    </citation>
    <scope>NUCLEOTIDE SEQUENCE [LARGE SCALE GENOMIC DNA]</scope>
    <source>
        <strain evidence="4 5">DSM 100565</strain>
    </source>
</reference>
<dbReference type="PANTHER" id="PTHR42943:SF2">
    <property type="entry name" value="GLUTATHIONE S-TRANSFERASE KAPPA 1"/>
    <property type="match status" value="1"/>
</dbReference>
<dbReference type="Gene3D" id="3.40.30.10">
    <property type="entry name" value="Glutaredoxin"/>
    <property type="match status" value="1"/>
</dbReference>
<dbReference type="EMBL" id="FQYO01000002">
    <property type="protein sequence ID" value="SHI52541.1"/>
    <property type="molecule type" value="Genomic_DNA"/>
</dbReference>
<dbReference type="AlphaFoldDB" id="A0A1M6BV25"/>
<sequence length="199" mass="21848">MGRIDYYCSPLSPYTYLAGGRPEEIAARHGHSLSYKPLDVIALFSRTGGTAPKDRHPSRQEYRAQELRRQAVKADMTLNLRPAHWPTNGAPACYAIIAAQEDGSGDTGMLLQSLALACWAEEKDIARDEVIRAALEGAGFDPGLADRGLMTGAEVYARNLEDAVNAGVFGLPFWVTETDERFWGQDRLDDLDAHLAGRL</sequence>
<evidence type="ECO:0000259" key="3">
    <source>
        <dbReference type="Pfam" id="PF01323"/>
    </source>
</evidence>
<dbReference type="EC" id="5.99.1.4" evidence="1"/>
<dbReference type="InterPro" id="IPR036249">
    <property type="entry name" value="Thioredoxin-like_sf"/>
</dbReference>
<feature type="domain" description="DSBA-like thioredoxin" evidence="3">
    <location>
        <begin position="4"/>
        <end position="195"/>
    </location>
</feature>
<dbReference type="InterPro" id="IPR051924">
    <property type="entry name" value="GST_Kappa/NadH"/>
</dbReference>
<dbReference type="PIRSF" id="PIRSF006386">
    <property type="entry name" value="HCCAis_GSTk"/>
    <property type="match status" value="1"/>
</dbReference>
<evidence type="ECO:0000256" key="2">
    <source>
        <dbReference type="PIRSR" id="PIRSR006386-1"/>
    </source>
</evidence>
<dbReference type="RefSeq" id="WP_073326604.1">
    <property type="nucleotide sequence ID" value="NZ_FQYO01000002.1"/>
</dbReference>
<dbReference type="GO" id="GO:0006749">
    <property type="term" value="P:glutathione metabolic process"/>
    <property type="evidence" value="ECO:0007669"/>
    <property type="project" value="TreeGrafter"/>
</dbReference>
<keyword evidence="5" id="KW-1185">Reference proteome</keyword>
<evidence type="ECO:0000313" key="4">
    <source>
        <dbReference type="EMBL" id="SHI52541.1"/>
    </source>
</evidence>
<feature type="active site" description="Nucleophile" evidence="2">
    <location>
        <position position="12"/>
    </location>
</feature>
<dbReference type="InterPro" id="IPR044087">
    <property type="entry name" value="NahD-like"/>
</dbReference>
<dbReference type="SUPFAM" id="SSF52833">
    <property type="entry name" value="Thioredoxin-like"/>
    <property type="match status" value="1"/>
</dbReference>
<evidence type="ECO:0000313" key="5">
    <source>
        <dbReference type="Proteomes" id="UP000184292"/>
    </source>
</evidence>
<dbReference type="GO" id="GO:0004602">
    <property type="term" value="F:glutathione peroxidase activity"/>
    <property type="evidence" value="ECO:0007669"/>
    <property type="project" value="TreeGrafter"/>
</dbReference>
<comment type="catalytic activity">
    <reaction evidence="1">
        <text>2-hydroxychromene-2-carboxylate = (3E)-4-(2-hydroxyphenyl)-2-oxobut-3-enoate</text>
        <dbReference type="Rhea" id="RHEA:27401"/>
        <dbReference type="ChEBI" id="CHEBI:59350"/>
        <dbReference type="ChEBI" id="CHEBI:59353"/>
        <dbReference type="EC" id="5.99.1.4"/>
    </reaction>
</comment>
<dbReference type="GO" id="GO:0004364">
    <property type="term" value="F:glutathione transferase activity"/>
    <property type="evidence" value="ECO:0007669"/>
    <property type="project" value="TreeGrafter"/>
</dbReference>
<protein>
    <recommendedName>
        <fullName evidence="1">2-hydroxychromene-2-carboxylate isomerase</fullName>
        <ecNumber evidence="1">5.99.1.4</ecNumber>
    </recommendedName>
</protein>
<organism evidence="4 5">
    <name type="scientific">Wenxinia saemankumensis</name>
    <dbReference type="NCBI Taxonomy" id="1447782"/>
    <lineage>
        <taxon>Bacteria</taxon>
        <taxon>Pseudomonadati</taxon>
        <taxon>Pseudomonadota</taxon>
        <taxon>Alphaproteobacteria</taxon>
        <taxon>Rhodobacterales</taxon>
        <taxon>Roseobacteraceae</taxon>
        <taxon>Wenxinia</taxon>
    </lineage>
</organism>
<dbReference type="InterPro" id="IPR001853">
    <property type="entry name" value="DSBA-like_thioredoxin_dom"/>
</dbReference>
<keyword evidence="1 4" id="KW-0413">Isomerase</keyword>
<accession>A0A1M6BV25</accession>
<dbReference type="PANTHER" id="PTHR42943">
    <property type="entry name" value="GLUTATHIONE S-TRANSFERASE KAPPA"/>
    <property type="match status" value="1"/>
</dbReference>
<gene>
    <name evidence="4" type="ORF">SAMN05444417_0862</name>
</gene>
<comment type="similarity">
    <text evidence="1">Belongs to the GST superfamily. NadH family.</text>
</comment>
<dbReference type="Pfam" id="PF01323">
    <property type="entry name" value="DSBA"/>
    <property type="match status" value="1"/>
</dbReference>
<dbReference type="GO" id="GO:1901170">
    <property type="term" value="P:naphthalene catabolic process"/>
    <property type="evidence" value="ECO:0007669"/>
    <property type="project" value="InterPro"/>
</dbReference>
<dbReference type="GO" id="GO:0018845">
    <property type="term" value="F:2-hydroxychromene-2-carboxylate isomerase activity"/>
    <property type="evidence" value="ECO:0007669"/>
    <property type="project" value="UniProtKB-UniRule"/>
</dbReference>
<dbReference type="Proteomes" id="UP000184292">
    <property type="component" value="Unassembled WGS sequence"/>
</dbReference>
<dbReference type="InterPro" id="IPR014440">
    <property type="entry name" value="HCCAis_GSTk"/>
</dbReference>